<organism evidence="2 3">
    <name type="scientific">Eleutherodactylus coqui</name>
    <name type="common">Puerto Rican coqui</name>
    <dbReference type="NCBI Taxonomy" id="57060"/>
    <lineage>
        <taxon>Eukaryota</taxon>
        <taxon>Metazoa</taxon>
        <taxon>Chordata</taxon>
        <taxon>Craniata</taxon>
        <taxon>Vertebrata</taxon>
        <taxon>Euteleostomi</taxon>
        <taxon>Amphibia</taxon>
        <taxon>Batrachia</taxon>
        <taxon>Anura</taxon>
        <taxon>Neobatrachia</taxon>
        <taxon>Hyloidea</taxon>
        <taxon>Eleutherodactylidae</taxon>
        <taxon>Eleutherodactylinae</taxon>
        <taxon>Eleutherodactylus</taxon>
        <taxon>Eleutherodactylus</taxon>
    </lineage>
</organism>
<protein>
    <submittedName>
        <fullName evidence="2">Uncharacterized protein</fullName>
    </submittedName>
</protein>
<proteinExistence type="predicted"/>
<dbReference type="EMBL" id="WNTK01000001">
    <property type="protein sequence ID" value="KAG9492666.1"/>
    <property type="molecule type" value="Genomic_DNA"/>
</dbReference>
<keyword evidence="1" id="KW-1133">Transmembrane helix</keyword>
<evidence type="ECO:0000256" key="1">
    <source>
        <dbReference type="SAM" id="Phobius"/>
    </source>
</evidence>
<dbReference type="AlphaFoldDB" id="A0A8J6KHR5"/>
<keyword evidence="1" id="KW-0472">Membrane</keyword>
<keyword evidence="3" id="KW-1185">Reference proteome</keyword>
<reference evidence="2" key="1">
    <citation type="thesis" date="2020" institute="ProQuest LLC" country="789 East Eisenhower Parkway, Ann Arbor, MI, USA">
        <title>Comparative Genomics and Chromosome Evolution.</title>
        <authorList>
            <person name="Mudd A.B."/>
        </authorList>
    </citation>
    <scope>NUCLEOTIDE SEQUENCE</scope>
    <source>
        <strain evidence="2">HN-11 Male</strain>
        <tissue evidence="2">Kidney and liver</tissue>
    </source>
</reference>
<dbReference type="Proteomes" id="UP000770717">
    <property type="component" value="Unassembled WGS sequence"/>
</dbReference>
<feature type="transmembrane region" description="Helical" evidence="1">
    <location>
        <begin position="37"/>
        <end position="61"/>
    </location>
</feature>
<name>A0A8J6KHR5_ELECQ</name>
<sequence length="83" mass="9851">MYNFIKNKLFTSFLITLKVCSIILIPNVQKYLFSRITYFLLLISQGSTSAKLYISIFRFFFFTIRAVFHSNTFPFTSPLKWIC</sequence>
<gene>
    <name evidence="2" type="ORF">GDO78_000910</name>
</gene>
<evidence type="ECO:0000313" key="2">
    <source>
        <dbReference type="EMBL" id="KAG9492666.1"/>
    </source>
</evidence>
<evidence type="ECO:0000313" key="3">
    <source>
        <dbReference type="Proteomes" id="UP000770717"/>
    </source>
</evidence>
<keyword evidence="1" id="KW-0812">Transmembrane</keyword>
<comment type="caution">
    <text evidence="2">The sequence shown here is derived from an EMBL/GenBank/DDBJ whole genome shotgun (WGS) entry which is preliminary data.</text>
</comment>
<accession>A0A8J6KHR5</accession>